<name>A0AAD1RAW7_PELCU</name>
<dbReference type="EMBL" id="OW240912">
    <property type="protein sequence ID" value="CAH2226207.1"/>
    <property type="molecule type" value="Genomic_DNA"/>
</dbReference>
<accession>A0AAD1RAW7</accession>
<protein>
    <submittedName>
        <fullName evidence="1">Uncharacterized protein</fullName>
    </submittedName>
</protein>
<reference evidence="1" key="1">
    <citation type="submission" date="2022-03" db="EMBL/GenBank/DDBJ databases">
        <authorList>
            <person name="Alioto T."/>
            <person name="Alioto T."/>
            <person name="Gomez Garrido J."/>
        </authorList>
    </citation>
    <scope>NUCLEOTIDE SEQUENCE</scope>
</reference>
<proteinExistence type="predicted"/>
<gene>
    <name evidence="1" type="ORF">PECUL_23A022047</name>
</gene>
<organism evidence="1 2">
    <name type="scientific">Pelobates cultripes</name>
    <name type="common">Western spadefoot toad</name>
    <dbReference type="NCBI Taxonomy" id="61616"/>
    <lineage>
        <taxon>Eukaryota</taxon>
        <taxon>Metazoa</taxon>
        <taxon>Chordata</taxon>
        <taxon>Craniata</taxon>
        <taxon>Vertebrata</taxon>
        <taxon>Euteleostomi</taxon>
        <taxon>Amphibia</taxon>
        <taxon>Batrachia</taxon>
        <taxon>Anura</taxon>
        <taxon>Pelobatoidea</taxon>
        <taxon>Pelobatidae</taxon>
        <taxon>Pelobates</taxon>
    </lineage>
</organism>
<keyword evidence="2" id="KW-1185">Reference proteome</keyword>
<evidence type="ECO:0000313" key="2">
    <source>
        <dbReference type="Proteomes" id="UP001295444"/>
    </source>
</evidence>
<dbReference type="Proteomes" id="UP001295444">
    <property type="component" value="Chromosome 01"/>
</dbReference>
<evidence type="ECO:0000313" key="1">
    <source>
        <dbReference type="EMBL" id="CAH2226207.1"/>
    </source>
</evidence>
<dbReference type="AlphaFoldDB" id="A0AAD1RAW7"/>
<sequence length="107" mass="12053">MSEHQDAAISAELRDWLFATIAESIPKALAAYHIMRFIPLHTNPLTQRIPTFQTKKVPHAKDPGKGIALLRAKAKLLQKFSNIPNHSLCRIRQNLLRALPPDKLVIS</sequence>